<accession>A0A9E1GK25</accession>
<dbReference type="AlphaFoldDB" id="A0A9E1GK25"/>
<sequence length="51" mass="5910">MYSLIKAGIATKSELDEAYTLDEALKLYALYSMDRDIERFQAEEMQAEMGR</sequence>
<dbReference type="EMBL" id="JAGZYH010000019">
    <property type="protein sequence ID" value="MBS6621773.1"/>
    <property type="molecule type" value="Genomic_DNA"/>
</dbReference>
<proteinExistence type="predicted"/>
<evidence type="ECO:0000313" key="2">
    <source>
        <dbReference type="Proteomes" id="UP000811365"/>
    </source>
</evidence>
<comment type="caution">
    <text evidence="1">The sequence shown here is derived from an EMBL/GenBank/DDBJ whole genome shotgun (WGS) entry which is preliminary data.</text>
</comment>
<dbReference type="Proteomes" id="UP000811365">
    <property type="component" value="Unassembled WGS sequence"/>
</dbReference>
<gene>
    <name evidence="1" type="ORF">KH315_06360</name>
</gene>
<protein>
    <submittedName>
        <fullName evidence="1">Uncharacterized protein</fullName>
    </submittedName>
</protein>
<name>A0A9E1GK25_9FIRM</name>
<organism evidence="1 2">
    <name type="scientific">Faecalibacterium prausnitzii</name>
    <dbReference type="NCBI Taxonomy" id="853"/>
    <lineage>
        <taxon>Bacteria</taxon>
        <taxon>Bacillati</taxon>
        <taxon>Bacillota</taxon>
        <taxon>Clostridia</taxon>
        <taxon>Eubacteriales</taxon>
        <taxon>Oscillospiraceae</taxon>
        <taxon>Faecalibacterium</taxon>
    </lineage>
</organism>
<evidence type="ECO:0000313" key="1">
    <source>
        <dbReference type="EMBL" id="MBS6621773.1"/>
    </source>
</evidence>
<reference evidence="1" key="1">
    <citation type="submission" date="2021-02" db="EMBL/GenBank/DDBJ databases">
        <title>Infant gut strain persistence is associated with maternal origin, phylogeny, and functional potential including surface adhesion and iron acquisition.</title>
        <authorList>
            <person name="Lou Y.C."/>
        </authorList>
    </citation>
    <scope>NUCLEOTIDE SEQUENCE</scope>
    <source>
        <strain evidence="1">L2_039_000G1_dasL2_039_000G1_maxbin2.maxbin.077</strain>
    </source>
</reference>